<dbReference type="PANTHER" id="PTHR32309">
    <property type="entry name" value="TYROSINE-PROTEIN KINASE"/>
    <property type="match status" value="1"/>
</dbReference>
<keyword evidence="5 7" id="KW-0472">Membrane</keyword>
<accession>A0A1I3PS84</accession>
<dbReference type="InterPro" id="IPR003856">
    <property type="entry name" value="LPS_length_determ_N"/>
</dbReference>
<feature type="domain" description="Polysaccharide chain length determinant N-terminal" evidence="8">
    <location>
        <begin position="11"/>
        <end position="92"/>
    </location>
</feature>
<evidence type="ECO:0000259" key="8">
    <source>
        <dbReference type="Pfam" id="PF02706"/>
    </source>
</evidence>
<proteinExistence type="predicted"/>
<dbReference type="Pfam" id="PF02706">
    <property type="entry name" value="Wzz"/>
    <property type="match status" value="1"/>
</dbReference>
<evidence type="ECO:0000256" key="7">
    <source>
        <dbReference type="SAM" id="Phobius"/>
    </source>
</evidence>
<keyword evidence="4 7" id="KW-1133">Transmembrane helix</keyword>
<keyword evidence="6" id="KW-0175">Coiled coil</keyword>
<dbReference type="InterPro" id="IPR014345">
    <property type="entry name" value="XrtA_polysacc_chain"/>
</dbReference>
<dbReference type="RefSeq" id="WP_092372587.1">
    <property type="nucleotide sequence ID" value="NZ_FORX01000002.1"/>
</dbReference>
<dbReference type="GO" id="GO:0005886">
    <property type="term" value="C:plasma membrane"/>
    <property type="evidence" value="ECO:0007669"/>
    <property type="project" value="UniProtKB-SubCell"/>
</dbReference>
<comment type="subcellular location">
    <subcellularLocation>
        <location evidence="1">Cell membrane</location>
        <topology evidence="1">Multi-pass membrane protein</topology>
    </subcellularLocation>
</comment>
<feature type="transmembrane region" description="Helical" evidence="7">
    <location>
        <begin position="390"/>
        <end position="412"/>
    </location>
</feature>
<reference evidence="11" key="1">
    <citation type="submission" date="2016-10" db="EMBL/GenBank/DDBJ databases">
        <authorList>
            <person name="Varghese N."/>
            <person name="Submissions S."/>
        </authorList>
    </citation>
    <scope>NUCLEOTIDE SEQUENCE [LARGE SCALE GENOMIC DNA]</scope>
    <source>
        <strain evidence="11">DSM 5918</strain>
    </source>
</reference>
<dbReference type="GO" id="GO:0004713">
    <property type="term" value="F:protein tyrosine kinase activity"/>
    <property type="evidence" value="ECO:0007669"/>
    <property type="project" value="TreeGrafter"/>
</dbReference>
<evidence type="ECO:0000259" key="9">
    <source>
        <dbReference type="Pfam" id="PF13807"/>
    </source>
</evidence>
<dbReference type="NCBIfam" id="TIGR03007">
    <property type="entry name" value="pepcterm_ChnLen"/>
    <property type="match status" value="1"/>
</dbReference>
<feature type="domain" description="Tyrosine-protein kinase G-rich" evidence="9">
    <location>
        <begin position="333"/>
        <end position="408"/>
    </location>
</feature>
<feature type="transmembrane region" description="Helical" evidence="7">
    <location>
        <begin position="21"/>
        <end position="41"/>
    </location>
</feature>
<organism evidence="10 11">
    <name type="scientific">Desulfomicrobium apsheronum</name>
    <dbReference type="NCBI Taxonomy" id="52560"/>
    <lineage>
        <taxon>Bacteria</taxon>
        <taxon>Pseudomonadati</taxon>
        <taxon>Thermodesulfobacteriota</taxon>
        <taxon>Desulfovibrionia</taxon>
        <taxon>Desulfovibrionales</taxon>
        <taxon>Desulfomicrobiaceae</taxon>
        <taxon>Desulfomicrobium</taxon>
    </lineage>
</organism>
<dbReference type="AlphaFoldDB" id="A0A1I3PS84"/>
<keyword evidence="3 7" id="KW-0812">Transmembrane</keyword>
<keyword evidence="11" id="KW-1185">Reference proteome</keyword>
<sequence>MNHELYQQFERYARILLQRKRIVVAVALLVMTLGVVISYVLPRKYEAQSTVFIEQSVISELVKGIATTPSMEAKIKVLGVAMLSRETLSKVMRILDKDVEFASDMDREAYIKDLRERIFIRLDEKRGIFFISFQDSDPRYARDFVNTITQVYIESNTASKRDESLEATRFLSEQIESFKKRLDAVEDEINQYKAEHGLQLATDETSIRFEIADAERKLEAIRARRLELETKLQLVPSGTGRSTHLVDMERQLATLLTAYTDQHPKVVRLQGQIRAMKNSPSGGMTGGSGGITKTLIQAEIDAATLQEKAQLATIDEKTEFLRRIPTLRTGLNELLRKKENETLIYSQLVTRYGQSEVSKQMEMENKSMNFRVVDPAVVPETAISPKRIPIMFLSALAGIGIGIGVIMVPYIMRGSVESLADLRVLNQRVLAVLPAISKPNEERKRVRRDRIFLSGAALYFLLLVTIGVMEALGKSPLDALFGRALGPWL</sequence>
<evidence type="ECO:0000256" key="1">
    <source>
        <dbReference type="ARBA" id="ARBA00004651"/>
    </source>
</evidence>
<evidence type="ECO:0000256" key="6">
    <source>
        <dbReference type="SAM" id="Coils"/>
    </source>
</evidence>
<keyword evidence="2" id="KW-1003">Cell membrane</keyword>
<dbReference type="Pfam" id="PF13807">
    <property type="entry name" value="GNVR"/>
    <property type="match status" value="1"/>
</dbReference>
<name>A0A1I3PS84_9BACT</name>
<dbReference type="EMBL" id="FORX01000002">
    <property type="protein sequence ID" value="SFJ24624.1"/>
    <property type="molecule type" value="Genomic_DNA"/>
</dbReference>
<dbReference type="Proteomes" id="UP000198635">
    <property type="component" value="Unassembled WGS sequence"/>
</dbReference>
<dbReference type="PANTHER" id="PTHR32309:SF13">
    <property type="entry name" value="FERRIC ENTEROBACTIN TRANSPORT PROTEIN FEPE"/>
    <property type="match status" value="1"/>
</dbReference>
<evidence type="ECO:0000256" key="4">
    <source>
        <dbReference type="ARBA" id="ARBA00022989"/>
    </source>
</evidence>
<gene>
    <name evidence="10" type="ORF">SAMN04488082_102105</name>
</gene>
<dbReference type="InterPro" id="IPR050445">
    <property type="entry name" value="Bact_polysacc_biosynth/exp"/>
</dbReference>
<dbReference type="OrthoDB" id="5390369at2"/>
<evidence type="ECO:0000313" key="10">
    <source>
        <dbReference type="EMBL" id="SFJ24624.1"/>
    </source>
</evidence>
<dbReference type="InterPro" id="IPR032807">
    <property type="entry name" value="GNVR"/>
</dbReference>
<feature type="coiled-coil region" evidence="6">
    <location>
        <begin position="168"/>
        <end position="231"/>
    </location>
</feature>
<protein>
    <submittedName>
        <fullName evidence="10">Polysaccharide chain length determinant protein, PEP-CTERM locus subfamily</fullName>
    </submittedName>
</protein>
<evidence type="ECO:0000256" key="2">
    <source>
        <dbReference type="ARBA" id="ARBA00022475"/>
    </source>
</evidence>
<evidence type="ECO:0000256" key="5">
    <source>
        <dbReference type="ARBA" id="ARBA00023136"/>
    </source>
</evidence>
<feature type="transmembrane region" description="Helical" evidence="7">
    <location>
        <begin position="451"/>
        <end position="472"/>
    </location>
</feature>
<evidence type="ECO:0000313" key="11">
    <source>
        <dbReference type="Proteomes" id="UP000198635"/>
    </source>
</evidence>
<dbReference type="STRING" id="52560.SAMN04488082_102105"/>
<evidence type="ECO:0000256" key="3">
    <source>
        <dbReference type="ARBA" id="ARBA00022692"/>
    </source>
</evidence>